<dbReference type="GO" id="GO:0008168">
    <property type="term" value="F:methyltransferase activity"/>
    <property type="evidence" value="ECO:0007669"/>
    <property type="project" value="UniProtKB-KW"/>
</dbReference>
<dbReference type="Gene3D" id="3.40.50.150">
    <property type="entry name" value="Vaccinia Virus protein VP39"/>
    <property type="match status" value="1"/>
</dbReference>
<dbReference type="Pfam" id="PF08241">
    <property type="entry name" value="Methyltransf_11"/>
    <property type="match status" value="1"/>
</dbReference>
<keyword evidence="2" id="KW-0808">Transferase</keyword>
<name>A0ABX1WGU9_9RHOB</name>
<dbReference type="EMBL" id="WVQY01000012">
    <property type="protein sequence ID" value="NOD32557.1"/>
    <property type="molecule type" value="Genomic_DNA"/>
</dbReference>
<reference evidence="2 3" key="1">
    <citation type="submission" date="2019-12" db="EMBL/GenBank/DDBJ databases">
        <title>Ruegeria JWLKs population differentiation of coral mucus and skeleton niches.</title>
        <authorList>
            <person name="Luo D."/>
        </authorList>
    </citation>
    <scope>NUCLEOTIDE SEQUENCE [LARGE SCALE GENOMIC DNA]</scope>
    <source>
        <strain evidence="2 3">HKCCD6238</strain>
    </source>
</reference>
<dbReference type="InterPro" id="IPR013216">
    <property type="entry name" value="Methyltransf_11"/>
</dbReference>
<feature type="domain" description="Methyltransferase type 11" evidence="1">
    <location>
        <begin position="50"/>
        <end position="123"/>
    </location>
</feature>
<dbReference type="Proteomes" id="UP000599383">
    <property type="component" value="Unassembled WGS sequence"/>
</dbReference>
<dbReference type="InterPro" id="IPR029063">
    <property type="entry name" value="SAM-dependent_MTases_sf"/>
</dbReference>
<dbReference type="GO" id="GO:0032259">
    <property type="term" value="P:methylation"/>
    <property type="evidence" value="ECO:0007669"/>
    <property type="project" value="UniProtKB-KW"/>
</dbReference>
<evidence type="ECO:0000259" key="1">
    <source>
        <dbReference type="Pfam" id="PF08241"/>
    </source>
</evidence>
<proteinExistence type="predicted"/>
<dbReference type="SUPFAM" id="SSF53335">
    <property type="entry name" value="S-adenosyl-L-methionine-dependent methyltransferases"/>
    <property type="match status" value="1"/>
</dbReference>
<organism evidence="2 3">
    <name type="scientific">Ruegeria atlantica</name>
    <dbReference type="NCBI Taxonomy" id="81569"/>
    <lineage>
        <taxon>Bacteria</taxon>
        <taxon>Pseudomonadati</taxon>
        <taxon>Pseudomonadota</taxon>
        <taxon>Alphaproteobacteria</taxon>
        <taxon>Rhodobacterales</taxon>
        <taxon>Roseobacteraceae</taxon>
        <taxon>Ruegeria</taxon>
    </lineage>
</organism>
<sequence>MVQSEIRWHTDCRQDYLDTVWNIITDEKPARIMEIGGTTSRSTGDKTLPDHVTSFTISDISAEELSHVSDEFDTLQINACGDVSHVDQRFDLIMSKFCGEHMPDGKQFHKNMHHLLADGGVAVHLVPTIFASPFLINWLFPEQLTRKAVQLLQPRRFDGQNTGKFPAYYSLCRGSTPYMRKALADVGFSSIEVHEYYGHHYYDKIFGLRQLDNGLARLCARHEWAVYSSYAIIITRK</sequence>
<keyword evidence="3" id="KW-1185">Reference proteome</keyword>
<evidence type="ECO:0000313" key="3">
    <source>
        <dbReference type="Proteomes" id="UP000599383"/>
    </source>
</evidence>
<gene>
    <name evidence="2" type="ORF">GS617_19975</name>
</gene>
<dbReference type="RefSeq" id="WP_171120457.1">
    <property type="nucleotide sequence ID" value="NZ_WVQY01000012.1"/>
</dbReference>
<keyword evidence="2" id="KW-0489">Methyltransferase</keyword>
<comment type="caution">
    <text evidence="2">The sequence shown here is derived from an EMBL/GenBank/DDBJ whole genome shotgun (WGS) entry which is preliminary data.</text>
</comment>
<accession>A0ABX1WGU9</accession>
<evidence type="ECO:0000313" key="2">
    <source>
        <dbReference type="EMBL" id="NOD32557.1"/>
    </source>
</evidence>
<protein>
    <submittedName>
        <fullName evidence="2">Methyltransferase domain-containing protein</fullName>
    </submittedName>
</protein>